<reference evidence="4 5" key="1">
    <citation type="submission" date="2020-05" db="EMBL/GenBank/DDBJ databases">
        <title>Electrophorus electricus (electric eel) genome, fEleEle1, primary haplotype.</title>
        <authorList>
            <person name="Myers G."/>
            <person name="Meyer A."/>
            <person name="Fedrigo O."/>
            <person name="Formenti G."/>
            <person name="Rhie A."/>
            <person name="Tracey A."/>
            <person name="Sims Y."/>
            <person name="Jarvis E.D."/>
        </authorList>
    </citation>
    <scope>NUCLEOTIDE SEQUENCE [LARGE SCALE GENOMIC DNA]</scope>
</reference>
<feature type="compositionally biased region" description="Basic and acidic residues" evidence="2">
    <location>
        <begin position="198"/>
        <end position="215"/>
    </location>
</feature>
<reference evidence="4" key="3">
    <citation type="submission" date="2025-09" db="UniProtKB">
        <authorList>
            <consortium name="Ensembl"/>
        </authorList>
    </citation>
    <scope>IDENTIFICATION</scope>
</reference>
<evidence type="ECO:0000256" key="1">
    <source>
        <dbReference type="ARBA" id="ARBA00001954"/>
    </source>
</evidence>
<dbReference type="SMART" id="SM01223">
    <property type="entry name" value="FTO_NTD"/>
    <property type="match status" value="1"/>
</dbReference>
<dbReference type="Pfam" id="PF12933">
    <property type="entry name" value="FTO_NTD"/>
    <property type="match status" value="1"/>
</dbReference>
<comment type="cofactor">
    <cofactor evidence="1">
        <name>Fe(2+)</name>
        <dbReference type="ChEBI" id="CHEBI:29033"/>
    </cofactor>
</comment>
<sequence>CVCVCAVQRRRLLQELGEQRIPFLSPSDAGFQQLWESSYAGLTVRKAGALPGDLHERVQSALSTLLQRGCLLRDLVRVRDRDVFTAVSRALVGQPGCTYRYLDTRLFTIPWHCGDGDESCPPATPTPIPTPPVPDGGPCCDTDLRVACKALWELNRFFCVDIQRHNNSRRGGGTAGEGSDKRGGSGPAGEATASGGGAEDRVLEEKEQRAEKEEVGGDSNSGQGCSRALDPPTATPSGPVQFNITLINYMDPRGMTQLKQEPYYGMGKMAVGWHHDENLVPLSPLAVYSYSCPGETKTEGEV</sequence>
<evidence type="ECO:0000256" key="2">
    <source>
        <dbReference type="SAM" id="MobiDB-lite"/>
    </source>
</evidence>
<dbReference type="GeneTree" id="ENSGT00390000017730"/>
<dbReference type="InterPro" id="IPR037151">
    <property type="entry name" value="AlkB-like_sf"/>
</dbReference>
<accession>A0AAY5EFI2</accession>
<evidence type="ECO:0000313" key="4">
    <source>
        <dbReference type="Ensembl" id="ENSEEEP00000055309.1"/>
    </source>
</evidence>
<dbReference type="GO" id="GO:0006307">
    <property type="term" value="P:DNA alkylation repair"/>
    <property type="evidence" value="ECO:0007669"/>
    <property type="project" value="InterPro"/>
</dbReference>
<name>A0AAY5EFI2_ELEEL</name>
<dbReference type="AlphaFoldDB" id="A0AAY5EFI2"/>
<dbReference type="PANTHER" id="PTHR31291:SF2">
    <property type="entry name" value="ALPHA-KETOGLUTARATE-DEPENDENT DIOXYGENASE FTO"/>
    <property type="match status" value="1"/>
</dbReference>
<dbReference type="InterPro" id="IPR032868">
    <property type="entry name" value="FTO"/>
</dbReference>
<dbReference type="GO" id="GO:1990931">
    <property type="term" value="F:mRNA N6-methyladenosine dioxygenase activity"/>
    <property type="evidence" value="ECO:0007669"/>
    <property type="project" value="TreeGrafter"/>
</dbReference>
<organism evidence="4 5">
    <name type="scientific">Electrophorus electricus</name>
    <name type="common">Electric eel</name>
    <name type="synonym">Gymnotus electricus</name>
    <dbReference type="NCBI Taxonomy" id="8005"/>
    <lineage>
        <taxon>Eukaryota</taxon>
        <taxon>Metazoa</taxon>
        <taxon>Chordata</taxon>
        <taxon>Craniata</taxon>
        <taxon>Vertebrata</taxon>
        <taxon>Euteleostomi</taxon>
        <taxon>Actinopterygii</taxon>
        <taxon>Neopterygii</taxon>
        <taxon>Teleostei</taxon>
        <taxon>Ostariophysi</taxon>
        <taxon>Gymnotiformes</taxon>
        <taxon>Gymnotoidei</taxon>
        <taxon>Gymnotidae</taxon>
        <taxon>Electrophorus</taxon>
    </lineage>
</organism>
<dbReference type="InterPro" id="IPR024367">
    <property type="entry name" value="FTO_cat_dom"/>
</dbReference>
<feature type="region of interest" description="Disordered" evidence="2">
    <location>
        <begin position="167"/>
        <end position="239"/>
    </location>
</feature>
<reference evidence="4" key="2">
    <citation type="submission" date="2025-08" db="UniProtKB">
        <authorList>
            <consortium name="Ensembl"/>
        </authorList>
    </citation>
    <scope>IDENTIFICATION</scope>
</reference>
<dbReference type="Ensembl" id="ENSEEET00000054954.1">
    <property type="protein sequence ID" value="ENSEEEP00000055309.1"/>
    <property type="gene ID" value="ENSEEEG00000024818.1"/>
</dbReference>
<evidence type="ECO:0000259" key="3">
    <source>
        <dbReference type="SMART" id="SM01223"/>
    </source>
</evidence>
<dbReference type="GO" id="GO:0008198">
    <property type="term" value="F:ferrous iron binding"/>
    <property type="evidence" value="ECO:0007669"/>
    <property type="project" value="TreeGrafter"/>
</dbReference>
<feature type="domain" description="Alpha-ketoglutarate-dependent dioxygenase FTO catalytic" evidence="3">
    <location>
        <begin position="28"/>
        <end position="302"/>
    </location>
</feature>
<dbReference type="GO" id="GO:0042245">
    <property type="term" value="P:RNA repair"/>
    <property type="evidence" value="ECO:0007669"/>
    <property type="project" value="InterPro"/>
</dbReference>
<proteinExistence type="predicted"/>
<dbReference type="Proteomes" id="UP000314983">
    <property type="component" value="Chromosome 21"/>
</dbReference>
<dbReference type="GO" id="GO:0040014">
    <property type="term" value="P:regulation of multicellular organism growth"/>
    <property type="evidence" value="ECO:0007669"/>
    <property type="project" value="InterPro"/>
</dbReference>
<evidence type="ECO:0000313" key="5">
    <source>
        <dbReference type="Proteomes" id="UP000314983"/>
    </source>
</evidence>
<dbReference type="PANTHER" id="PTHR31291">
    <property type="entry name" value="ALPHA-KETOGLUTARATE-DEPENDENT DIOXYGENASE FTO"/>
    <property type="match status" value="1"/>
</dbReference>
<dbReference type="GO" id="GO:0035516">
    <property type="term" value="F:broad specificity oxidative DNA demethylase activity"/>
    <property type="evidence" value="ECO:0007669"/>
    <property type="project" value="InterPro"/>
</dbReference>
<protein>
    <submittedName>
        <fullName evidence="4">FTO alpha-ketoglutarate dependent dioxygenase</fullName>
    </submittedName>
</protein>
<keyword evidence="5" id="KW-1185">Reference proteome</keyword>
<dbReference type="Gene3D" id="2.60.120.590">
    <property type="entry name" value="Alpha-ketoglutarate-dependent dioxygenase AlkB-like"/>
    <property type="match status" value="1"/>
</dbReference>